<proteinExistence type="predicted"/>
<dbReference type="InterPro" id="IPR039498">
    <property type="entry name" value="NTP_transf_5"/>
</dbReference>
<organism evidence="1 2">
    <name type="scientific">Alistipes finegoldii</name>
    <dbReference type="NCBI Taxonomy" id="214856"/>
    <lineage>
        <taxon>Bacteria</taxon>
        <taxon>Pseudomonadati</taxon>
        <taxon>Bacteroidota</taxon>
        <taxon>Bacteroidia</taxon>
        <taxon>Bacteroidales</taxon>
        <taxon>Rikenellaceae</taxon>
        <taxon>Alistipes</taxon>
    </lineage>
</organism>
<dbReference type="Pfam" id="PF14907">
    <property type="entry name" value="NTP_transf_5"/>
    <property type="match status" value="1"/>
</dbReference>
<dbReference type="Proteomes" id="UP001181347">
    <property type="component" value="Unassembled WGS sequence"/>
</dbReference>
<dbReference type="RefSeq" id="WP_022043954.1">
    <property type="nucleotide sequence ID" value="NZ_BAAFKU010000006.1"/>
</dbReference>
<sequence>MTLNPADRVLLRLLAAAVNMQEPALDKALSDPEWSRVYGQATQQGVLAVAWESVRRLSPDLLPDRGLRLQWAYGAERIVSRSKRQVREAARFAALCTAAGCRLILLKGIGLSRYYPSPLQRECGDIDILLPEGFEKGNEIARCRGMKVSGLDYKHNHICSNGVMFENHRYLTSFKGKSDIRRLERIFQDAVKGGDFVPFGEDGFHTLSPTVNALYITYHGFFHFLIEGITLRHLLDWALFVGKEQNAIDWNYFYRVCGDLGFSRFADTMNAIAVDVWGVSLTNPGVSFDRRCTDRVLADVLANKRHVSGLPVYKRRSKLVCNMLSSRWKYRQLYGRSLFGEMARSVFGLLFDASPELK</sequence>
<dbReference type="EMBL" id="JAWDES010000005">
    <property type="protein sequence ID" value="MDU0261009.1"/>
    <property type="molecule type" value="Genomic_DNA"/>
</dbReference>
<dbReference type="AlphaFoldDB" id="A0AAE4LNP1"/>
<gene>
    <name evidence="1" type="ORF">RVH17_13005</name>
</gene>
<comment type="caution">
    <text evidence="1">The sequence shown here is derived from an EMBL/GenBank/DDBJ whole genome shotgun (WGS) entry which is preliminary data.</text>
</comment>
<evidence type="ECO:0000313" key="2">
    <source>
        <dbReference type="Proteomes" id="UP001181347"/>
    </source>
</evidence>
<protein>
    <submittedName>
        <fullName evidence="1">Nucleotidyltransferase family protein</fullName>
    </submittedName>
</protein>
<reference evidence="1" key="1">
    <citation type="submission" date="2023-10" db="EMBL/GenBank/DDBJ databases">
        <title>Genome Sequence of the Bacteria from From Gut Wall in Crohn's Disease.</title>
        <authorList>
            <person name="Rodriguez-Palacios A."/>
        </authorList>
    </citation>
    <scope>NUCLEOTIDE SEQUENCE</scope>
    <source>
        <strain evidence="1">CavFT-hAR58</strain>
    </source>
</reference>
<evidence type="ECO:0000313" key="1">
    <source>
        <dbReference type="EMBL" id="MDU0261009.1"/>
    </source>
</evidence>
<accession>A0AAE4LNP1</accession>
<name>A0AAE4LNP1_9BACT</name>